<gene>
    <name evidence="7" type="ORF">EDB81DRAFT_946222</name>
</gene>
<keyword evidence="6" id="KW-0812">Transmembrane</keyword>
<dbReference type="PANTHER" id="PTHR24161">
    <property type="entry name" value="ANK_REP_REGION DOMAIN-CONTAINING PROTEIN-RELATED"/>
    <property type="match status" value="1"/>
</dbReference>
<evidence type="ECO:0000256" key="4">
    <source>
        <dbReference type="PROSITE-ProRule" id="PRU00023"/>
    </source>
</evidence>
<dbReference type="PANTHER" id="PTHR24161:SF85">
    <property type="entry name" value="PALMITOYLTRANSFERASE HIP14"/>
    <property type="match status" value="1"/>
</dbReference>
<reference evidence="7" key="1">
    <citation type="journal article" date="2021" name="Nat. Commun.">
        <title>Genetic determinants of endophytism in the Arabidopsis root mycobiome.</title>
        <authorList>
            <person name="Mesny F."/>
            <person name="Miyauchi S."/>
            <person name="Thiergart T."/>
            <person name="Pickel B."/>
            <person name="Atanasova L."/>
            <person name="Karlsson M."/>
            <person name="Huettel B."/>
            <person name="Barry K.W."/>
            <person name="Haridas S."/>
            <person name="Chen C."/>
            <person name="Bauer D."/>
            <person name="Andreopoulos W."/>
            <person name="Pangilinan J."/>
            <person name="LaButti K."/>
            <person name="Riley R."/>
            <person name="Lipzen A."/>
            <person name="Clum A."/>
            <person name="Drula E."/>
            <person name="Henrissat B."/>
            <person name="Kohler A."/>
            <person name="Grigoriev I.V."/>
            <person name="Martin F.M."/>
            <person name="Hacquard S."/>
        </authorList>
    </citation>
    <scope>NUCLEOTIDE SEQUENCE</scope>
    <source>
        <strain evidence="7">MPI-CAGE-AT-0147</strain>
    </source>
</reference>
<feature type="region of interest" description="Disordered" evidence="5">
    <location>
        <begin position="693"/>
        <end position="746"/>
    </location>
</feature>
<dbReference type="EC" id="2.3.1.225" evidence="1"/>
<dbReference type="GO" id="GO:0046873">
    <property type="term" value="F:metal ion transmembrane transporter activity"/>
    <property type="evidence" value="ECO:0007669"/>
    <property type="project" value="InterPro"/>
</dbReference>
<evidence type="ECO:0000313" key="7">
    <source>
        <dbReference type="EMBL" id="KAH7153350.1"/>
    </source>
</evidence>
<dbReference type="InterPro" id="IPR002523">
    <property type="entry name" value="MgTranspt_CorA/ZnTranspt_ZntB"/>
</dbReference>
<feature type="region of interest" description="Disordered" evidence="5">
    <location>
        <begin position="1007"/>
        <end position="1052"/>
    </location>
</feature>
<feature type="transmembrane region" description="Helical" evidence="6">
    <location>
        <begin position="1175"/>
        <end position="1196"/>
    </location>
</feature>
<dbReference type="Pfam" id="PF01544">
    <property type="entry name" value="CorA"/>
    <property type="match status" value="1"/>
</dbReference>
<protein>
    <recommendedName>
        <fullName evidence="1">protein S-acyltransferase</fullName>
        <ecNumber evidence="1">2.3.1.225</ecNumber>
    </recommendedName>
</protein>
<accession>A0A9P9F471</accession>
<dbReference type="GO" id="GO:0019706">
    <property type="term" value="F:protein-cysteine S-palmitoyltransferase activity"/>
    <property type="evidence" value="ECO:0007669"/>
    <property type="project" value="UniProtKB-EC"/>
</dbReference>
<feature type="region of interest" description="Disordered" evidence="5">
    <location>
        <begin position="929"/>
        <end position="973"/>
    </location>
</feature>
<dbReference type="InterPro" id="IPR002110">
    <property type="entry name" value="Ankyrin_rpt"/>
</dbReference>
<dbReference type="AlphaFoldDB" id="A0A9P9F471"/>
<feature type="compositionally biased region" description="Basic and acidic residues" evidence="5">
    <location>
        <begin position="1007"/>
        <end position="1025"/>
    </location>
</feature>
<evidence type="ECO:0000256" key="1">
    <source>
        <dbReference type="ARBA" id="ARBA00012210"/>
    </source>
</evidence>
<dbReference type="Pfam" id="PF13637">
    <property type="entry name" value="Ank_4"/>
    <property type="match status" value="1"/>
</dbReference>
<dbReference type="Proteomes" id="UP000738349">
    <property type="component" value="Unassembled WGS sequence"/>
</dbReference>
<dbReference type="PROSITE" id="PS50088">
    <property type="entry name" value="ANK_REPEAT"/>
    <property type="match status" value="2"/>
</dbReference>
<dbReference type="Pfam" id="PF12796">
    <property type="entry name" value="Ank_2"/>
    <property type="match status" value="1"/>
</dbReference>
<evidence type="ECO:0000256" key="6">
    <source>
        <dbReference type="SAM" id="Phobius"/>
    </source>
</evidence>
<comment type="caution">
    <text evidence="7">The sequence shown here is derived from an EMBL/GenBank/DDBJ whole genome shotgun (WGS) entry which is preliminary data.</text>
</comment>
<evidence type="ECO:0000256" key="5">
    <source>
        <dbReference type="SAM" id="MobiDB-lite"/>
    </source>
</evidence>
<organism evidence="7 8">
    <name type="scientific">Dactylonectria macrodidyma</name>
    <dbReference type="NCBI Taxonomy" id="307937"/>
    <lineage>
        <taxon>Eukaryota</taxon>
        <taxon>Fungi</taxon>
        <taxon>Dikarya</taxon>
        <taxon>Ascomycota</taxon>
        <taxon>Pezizomycotina</taxon>
        <taxon>Sordariomycetes</taxon>
        <taxon>Hypocreomycetidae</taxon>
        <taxon>Hypocreales</taxon>
        <taxon>Nectriaceae</taxon>
        <taxon>Dactylonectria</taxon>
    </lineage>
</organism>
<keyword evidence="6" id="KW-1133">Transmembrane helix</keyword>
<feature type="compositionally biased region" description="Basic and acidic residues" evidence="5">
    <location>
        <begin position="1"/>
        <end position="13"/>
    </location>
</feature>
<dbReference type="PRINTS" id="PR01415">
    <property type="entry name" value="ANKYRIN"/>
</dbReference>
<proteinExistence type="predicted"/>
<evidence type="ECO:0000256" key="3">
    <source>
        <dbReference type="ARBA" id="ARBA00023043"/>
    </source>
</evidence>
<keyword evidence="6" id="KW-0472">Membrane</keyword>
<dbReference type="GO" id="GO:0016020">
    <property type="term" value="C:membrane"/>
    <property type="evidence" value="ECO:0007669"/>
    <property type="project" value="InterPro"/>
</dbReference>
<evidence type="ECO:0000313" key="8">
    <source>
        <dbReference type="Proteomes" id="UP000738349"/>
    </source>
</evidence>
<feature type="compositionally biased region" description="Basic and acidic residues" evidence="5">
    <location>
        <begin position="712"/>
        <end position="746"/>
    </location>
</feature>
<evidence type="ECO:0000256" key="2">
    <source>
        <dbReference type="ARBA" id="ARBA00022737"/>
    </source>
</evidence>
<keyword evidence="8" id="KW-1185">Reference proteome</keyword>
<name>A0A9P9F471_9HYPO</name>
<dbReference type="InterPro" id="IPR036770">
    <property type="entry name" value="Ankyrin_rpt-contain_sf"/>
</dbReference>
<dbReference type="SMART" id="SM00248">
    <property type="entry name" value="ANK"/>
    <property type="match status" value="6"/>
</dbReference>
<dbReference type="PROSITE" id="PS50297">
    <property type="entry name" value="ANK_REP_REGION"/>
    <property type="match status" value="2"/>
</dbReference>
<feature type="repeat" description="ANK" evidence="4">
    <location>
        <begin position="87"/>
        <end position="119"/>
    </location>
</feature>
<sequence length="1250" mass="139957">MSQDKPTGDKGDHLQSQPPDDDDEPIAPKNNEIQEEQSKRGQSDEGNAEDLLNLILESENDDADSEEFHTELNKWKHLLNTPCSAFSGKTPLHAAAERGFLKMAEQLLRAGAEINVVDDEGAQPLQLACMSGNDGLVKLFLEEKDYTPQPDNDGWYPIHWASVWGFQAETARLLLGGQNHKHINEKETIAGRTPLALAVHHASEQVMDILLENGAKLDIQDSDGWTALITATRNPNPDILSKLIKHMELEGKKVEIPNGQEEALMELFDISPESPGSSRKFTKLDSSVDIPDDEGKTALHHIMRSVADSHDLPAAIKNAAVRILYSVAEKTLLLRDKKGNTAFDVAFGADDLVDGMSPFLQAMVDRLKNKNDKNGILCWLAEKTERHSFAETLLSKMSASEDEENSLQISEWGLGELAIYNQLPEVLLNYVSAVHPNEPECDHCNFDDVKERGRKIINKLKDDDKSKGQKSSRATHLGGGTKKKKEDQVAPSGGKNESERMQVLQDMEDILDFFFVETTQKPKESREPSKPTPLMERSLEKFYAAVVQIRQGENELSKYTKFRTVQDVVYGNVRLDTVGETIKRFEKLRSQLNDAKESTSQGAADPGKEFTWIHLPSTNANCLDESKNAWLKLLLLITFGLSREDYTLTYDLGQDIMKRILKQENCPEDEFHDLESFFRASWVEIPDRTSASRFMRPRYGKRSPEGTPSQDPVKETKDEIPKTKKDDGEDCKPREETSGCTKEGKRDRFSGSALYMPFLSFSDYHFGPASTATQPGKPVEPQAVEEIKQREELFTAYKDSVIHGSPTLDEYYYHFGEDDESRKEQCTRNKTQVATKFLQQPDAKESEFCRLLRVNQLWAWTVGDEWLITSSSCACSDIKSKFVMNILKHLHRRTEDGNHWRGPASPADLIEVIVEYCIGSYARKHKFDSQVHKATTNQTTPPNPRSKPETNQGEPGGDKTQVSEADGRKEVERSIRQIFSDSINIIGRREAKIFGVSCDQDDLPVKEDASIKTNEAKPRKARSQEGLKGATRPPATNKSGGGDVSLQTQDGSEASREELLMIEKLQKATKDASQLLSDIKDVRDELNILKTIAASQRKVQSSMAGKGVNATSDNLDENSTAKYVLDDIQELEKAAGRIQDALHTTITIHESQIANLQAKESVKQGGETADQGRTIMLFTLVTVYFLPLSFLTSLFALDVHAFLEAPAWSFVVIFIVPLPFVGVAVAYVYSETFRDFLSKHSRERDTGGSY</sequence>
<feature type="region of interest" description="Disordered" evidence="5">
    <location>
        <begin position="459"/>
        <end position="499"/>
    </location>
</feature>
<dbReference type="SUPFAM" id="SSF48403">
    <property type="entry name" value="Ankyrin repeat"/>
    <property type="match status" value="1"/>
</dbReference>
<dbReference type="Gene3D" id="1.25.40.20">
    <property type="entry name" value="Ankyrin repeat-containing domain"/>
    <property type="match status" value="1"/>
</dbReference>
<keyword evidence="2" id="KW-0677">Repeat</keyword>
<keyword evidence="3 4" id="KW-0040">ANK repeat</keyword>
<feature type="region of interest" description="Disordered" evidence="5">
    <location>
        <begin position="1"/>
        <end position="47"/>
    </location>
</feature>
<dbReference type="EMBL" id="JAGMUV010000006">
    <property type="protein sequence ID" value="KAH7153350.1"/>
    <property type="molecule type" value="Genomic_DNA"/>
</dbReference>
<dbReference type="OrthoDB" id="341259at2759"/>
<dbReference type="Gene3D" id="1.20.58.340">
    <property type="entry name" value="Magnesium transport protein CorA, transmembrane region"/>
    <property type="match status" value="1"/>
</dbReference>
<feature type="repeat" description="ANK" evidence="4">
    <location>
        <begin position="190"/>
        <end position="222"/>
    </location>
</feature>
<feature type="transmembrane region" description="Helical" evidence="6">
    <location>
        <begin position="1208"/>
        <end position="1229"/>
    </location>
</feature>